<dbReference type="PANTHER" id="PTHR38848">
    <property type="entry name" value="G-PROTEIN COUPLED RECEPTORS FAMILY 3 PROFILE DOMAIN-CONTAINING PROTEIN"/>
    <property type="match status" value="1"/>
</dbReference>
<evidence type="ECO:0000313" key="4">
    <source>
        <dbReference type="Proteomes" id="UP001172684"/>
    </source>
</evidence>
<feature type="transmembrane region" description="Helical" evidence="1">
    <location>
        <begin position="187"/>
        <end position="210"/>
    </location>
</feature>
<dbReference type="PANTHER" id="PTHR38848:SF3">
    <property type="entry name" value="G-PROTEIN COUPLED RECEPTORS FAMILY 3 PROFILE DOMAIN-CONTAINING PROTEIN"/>
    <property type="match status" value="1"/>
</dbReference>
<comment type="caution">
    <text evidence="3">The sequence shown here is derived from an EMBL/GenBank/DDBJ whole genome shotgun (WGS) entry which is preliminary data.</text>
</comment>
<sequence length="406" mass="45014">MTALSTVKYGLLLAAWLWAPAGSAAPSSNLYTWISTYTSGLESRDDTNVSITQTERHGALINSTDPMSGRYGEDASSRTPYTIVSLLCMLLLASMLGSRAQQLKLRHLRQMNFIRLLVVMLYLLCLAFVFSAAIVESGLGLSNLSICYSAIIVCLVFYVGSKVVMYMFLVERAHALRAPYLRRTRDWIWLFGMIIVVTGFGSIAIIAFIFPLAEMSPEDGKCRIGLPLKVTIPLLTFDIVINVALTSIFVHHLGPLIRFESNIGGVSGNPYMPSHIGGSLKRLFMKPKPRISVSSTLDGDWTANLNRDNMRAVEKLVWKSLIGALVVMIPTVINLTLLYHWQGREQGWLCFTICTLDATWQVCVVHWLTVDPIEMDSRSMIGMRDPRVVGDSASTSTVGTAIPLRR</sequence>
<name>A0ABQ9NH01_9PEZI</name>
<protein>
    <recommendedName>
        <fullName evidence="5">G-protein coupled receptors family 1 profile domain-containing protein</fullName>
    </recommendedName>
</protein>
<feature type="transmembrane region" description="Helical" evidence="1">
    <location>
        <begin position="81"/>
        <end position="100"/>
    </location>
</feature>
<feature type="transmembrane region" description="Helical" evidence="1">
    <location>
        <begin position="346"/>
        <end position="370"/>
    </location>
</feature>
<feature type="transmembrane region" description="Helical" evidence="1">
    <location>
        <begin position="112"/>
        <end position="135"/>
    </location>
</feature>
<feature type="chain" id="PRO_5046030493" description="G-protein coupled receptors family 1 profile domain-containing protein" evidence="2">
    <location>
        <begin position="25"/>
        <end position="406"/>
    </location>
</feature>
<keyword evidence="1" id="KW-1133">Transmembrane helix</keyword>
<evidence type="ECO:0000256" key="2">
    <source>
        <dbReference type="SAM" id="SignalP"/>
    </source>
</evidence>
<dbReference type="Proteomes" id="UP001172684">
    <property type="component" value="Unassembled WGS sequence"/>
</dbReference>
<evidence type="ECO:0000313" key="3">
    <source>
        <dbReference type="EMBL" id="KAJ9657618.1"/>
    </source>
</evidence>
<evidence type="ECO:0008006" key="5">
    <source>
        <dbReference type="Google" id="ProtNLM"/>
    </source>
</evidence>
<feature type="transmembrane region" description="Helical" evidence="1">
    <location>
        <begin position="230"/>
        <end position="250"/>
    </location>
</feature>
<keyword evidence="1" id="KW-0472">Membrane</keyword>
<dbReference type="EMBL" id="JAPDRL010000098">
    <property type="protein sequence ID" value="KAJ9657618.1"/>
    <property type="molecule type" value="Genomic_DNA"/>
</dbReference>
<evidence type="ECO:0000256" key="1">
    <source>
        <dbReference type="SAM" id="Phobius"/>
    </source>
</evidence>
<keyword evidence="4" id="KW-1185">Reference proteome</keyword>
<feature type="transmembrane region" description="Helical" evidence="1">
    <location>
        <begin position="141"/>
        <end position="166"/>
    </location>
</feature>
<accession>A0ABQ9NH01</accession>
<proteinExistence type="predicted"/>
<reference evidence="3" key="1">
    <citation type="submission" date="2022-10" db="EMBL/GenBank/DDBJ databases">
        <title>Culturing micro-colonial fungi from biological soil crusts in the Mojave desert and describing Neophaeococcomyces mojavensis, and introducing the new genera and species Taxawa tesnikishii.</title>
        <authorList>
            <person name="Kurbessoian T."/>
            <person name="Stajich J.E."/>
        </authorList>
    </citation>
    <scope>NUCLEOTIDE SEQUENCE</scope>
    <source>
        <strain evidence="3">TK_1</strain>
    </source>
</reference>
<organism evidence="3 4">
    <name type="scientific">Coniosporium apollinis</name>
    <dbReference type="NCBI Taxonomy" id="61459"/>
    <lineage>
        <taxon>Eukaryota</taxon>
        <taxon>Fungi</taxon>
        <taxon>Dikarya</taxon>
        <taxon>Ascomycota</taxon>
        <taxon>Pezizomycotina</taxon>
        <taxon>Dothideomycetes</taxon>
        <taxon>Dothideomycetes incertae sedis</taxon>
        <taxon>Coniosporium</taxon>
    </lineage>
</organism>
<feature type="signal peptide" evidence="2">
    <location>
        <begin position="1"/>
        <end position="24"/>
    </location>
</feature>
<keyword evidence="1" id="KW-0812">Transmembrane</keyword>
<gene>
    <name evidence="3" type="ORF">H2201_008123</name>
</gene>
<keyword evidence="2" id="KW-0732">Signal</keyword>
<feature type="transmembrane region" description="Helical" evidence="1">
    <location>
        <begin position="316"/>
        <end position="340"/>
    </location>
</feature>